<dbReference type="AlphaFoldDB" id="A0A0S2DWQ8"/>
<evidence type="ECO:0000313" key="2">
    <source>
        <dbReference type="EMBL" id="ALN79173.1"/>
    </source>
</evidence>
<reference evidence="2 3" key="1">
    <citation type="journal article" date="2015" name="BMC Genomics">
        <title>Comparative genomics and metabolic profiling of the genus Lysobacter.</title>
        <authorList>
            <person name="de Bruijn I."/>
            <person name="Cheng X."/>
            <person name="de Jager V."/>
            <person name="Exposito R.G."/>
            <person name="Watrous J."/>
            <person name="Patel N."/>
            <person name="Postma J."/>
            <person name="Dorrestein P.C."/>
            <person name="Kobayashi D."/>
            <person name="Raaijmakers J.M."/>
        </authorList>
    </citation>
    <scope>NUCLEOTIDE SEQUENCE [LARGE SCALE GENOMIC DNA]</scope>
    <source>
        <strain evidence="2 3">76</strain>
    </source>
</reference>
<proteinExistence type="predicted"/>
<evidence type="ECO:0000256" key="1">
    <source>
        <dbReference type="SAM" id="MobiDB-lite"/>
    </source>
</evidence>
<dbReference type="PATRIC" id="fig|84531.7.peg.2099"/>
<dbReference type="EMBL" id="CP011129">
    <property type="protein sequence ID" value="ALN79173.1"/>
    <property type="molecule type" value="Genomic_DNA"/>
</dbReference>
<organism evidence="2 3">
    <name type="scientific">Lysobacter antibioticus</name>
    <dbReference type="NCBI Taxonomy" id="84531"/>
    <lineage>
        <taxon>Bacteria</taxon>
        <taxon>Pseudomonadati</taxon>
        <taxon>Pseudomonadota</taxon>
        <taxon>Gammaproteobacteria</taxon>
        <taxon>Lysobacterales</taxon>
        <taxon>Lysobacteraceae</taxon>
        <taxon>Lysobacter</taxon>
    </lineage>
</organism>
<dbReference type="KEGG" id="laq:GLA29479_2139"/>
<accession>A0A0S2DWQ8</accession>
<feature type="compositionally biased region" description="Basic and acidic residues" evidence="1">
    <location>
        <begin position="147"/>
        <end position="161"/>
    </location>
</feature>
<gene>
    <name evidence="2" type="ORF">LA76x_1013</name>
</gene>
<sequence>MPQHLLELGYGRLALGRYRGSAHAVSPVVSKLNENPTPTARVGEIYRHGPVPSNLYSTHCALLRRNNHAYKPLNGGEFCAMRRLEVPVCGGLGFLGDQGLGAPGRCCRRNYCEFAVTACDRGKSNRAPLLPGSCGAARPAELQSPRTSERHSRAGGDDSAIRRRPPGRSGDAAPSL</sequence>
<keyword evidence="3" id="KW-1185">Reference proteome</keyword>
<dbReference type="KEGG" id="lab:LA76x_1013"/>
<dbReference type="Proteomes" id="UP000060787">
    <property type="component" value="Chromosome"/>
</dbReference>
<evidence type="ECO:0000313" key="3">
    <source>
        <dbReference type="Proteomes" id="UP000060787"/>
    </source>
</evidence>
<feature type="region of interest" description="Disordered" evidence="1">
    <location>
        <begin position="134"/>
        <end position="176"/>
    </location>
</feature>
<protein>
    <submittedName>
        <fullName evidence="2">Uncharacterized protein</fullName>
    </submittedName>
</protein>
<name>A0A0S2DWQ8_LYSAN</name>